<organism evidence="1 2">
    <name type="scientific">Rhizophagus irregularis</name>
    <dbReference type="NCBI Taxonomy" id="588596"/>
    <lineage>
        <taxon>Eukaryota</taxon>
        <taxon>Fungi</taxon>
        <taxon>Fungi incertae sedis</taxon>
        <taxon>Mucoromycota</taxon>
        <taxon>Glomeromycotina</taxon>
        <taxon>Glomeromycetes</taxon>
        <taxon>Glomerales</taxon>
        <taxon>Glomeraceae</taxon>
        <taxon>Rhizophagus</taxon>
    </lineage>
</organism>
<reference evidence="1 2" key="2">
    <citation type="submission" date="2017-10" db="EMBL/GenBank/DDBJ databases">
        <title>Extensive intraspecific genome diversity in a model arbuscular mycorrhizal fungus.</title>
        <authorList>
            <person name="Chen E.C.H."/>
            <person name="Morin E."/>
            <person name="Baudet D."/>
            <person name="Noel J."/>
            <person name="Ndikumana S."/>
            <person name="Charron P."/>
            <person name="St-Onge C."/>
            <person name="Giorgi J."/>
            <person name="Grigoriev I.V."/>
            <person name="Roux C."/>
            <person name="Martin F.M."/>
            <person name="Corradi N."/>
        </authorList>
    </citation>
    <scope>NUCLEOTIDE SEQUENCE [LARGE SCALE GENOMIC DNA]</scope>
    <source>
        <strain evidence="1 2">C2</strain>
    </source>
</reference>
<dbReference type="EMBL" id="LLXL01004743">
    <property type="protein sequence ID" value="PKK57109.1"/>
    <property type="molecule type" value="Genomic_DNA"/>
</dbReference>
<dbReference type="Proteomes" id="UP000233469">
    <property type="component" value="Unassembled WGS sequence"/>
</dbReference>
<proteinExistence type="predicted"/>
<accession>A0A2N1M658</accession>
<sequence length="139" mass="15954">MMKDMIAQLTTICNRREDLVRKLEVIGILHGANRIQLITMDCPKGYISRVKHRKFYEVSGRLTKSNPLALVLKEILCAKTIILRTLDLINQKDDVDLENFLNDSDEQDGYRTPPPKVNIAPTFETQKTAKTKDVINKKK</sequence>
<evidence type="ECO:0000313" key="1">
    <source>
        <dbReference type="EMBL" id="PKK57109.1"/>
    </source>
</evidence>
<gene>
    <name evidence="1" type="ORF">RhiirC2_798648</name>
</gene>
<name>A0A2N1M658_9GLOM</name>
<dbReference type="AlphaFoldDB" id="A0A2N1M658"/>
<dbReference type="VEuPathDB" id="FungiDB:RhiirFUN_021192"/>
<dbReference type="VEuPathDB" id="FungiDB:RhiirA1_425819"/>
<comment type="caution">
    <text evidence="1">The sequence shown here is derived from an EMBL/GenBank/DDBJ whole genome shotgun (WGS) entry which is preliminary data.</text>
</comment>
<dbReference type="VEuPathDB" id="FungiDB:FUN_016800"/>
<evidence type="ECO:0000313" key="2">
    <source>
        <dbReference type="Proteomes" id="UP000233469"/>
    </source>
</evidence>
<protein>
    <submittedName>
        <fullName evidence="1">Uncharacterized protein</fullName>
    </submittedName>
</protein>
<reference evidence="1 2" key="1">
    <citation type="submission" date="2016-04" db="EMBL/GenBank/DDBJ databases">
        <title>Genome analyses suggest a sexual origin of heterokaryosis in a supposedly ancient asexual fungus.</title>
        <authorList>
            <person name="Ropars J."/>
            <person name="Sedzielewska K."/>
            <person name="Noel J."/>
            <person name="Charron P."/>
            <person name="Farinelli L."/>
            <person name="Marton T."/>
            <person name="Kruger M."/>
            <person name="Pelin A."/>
            <person name="Brachmann A."/>
            <person name="Corradi N."/>
        </authorList>
    </citation>
    <scope>NUCLEOTIDE SEQUENCE [LARGE SCALE GENOMIC DNA]</scope>
    <source>
        <strain evidence="1 2">C2</strain>
    </source>
</reference>